<keyword evidence="6" id="KW-0472">Membrane</keyword>
<dbReference type="NCBIfam" id="NF045973">
    <property type="entry name" value="conju_CD1115"/>
    <property type="match status" value="1"/>
</dbReference>
<dbReference type="EMBL" id="FOQE01000032">
    <property type="protein sequence ID" value="SFH83713.1"/>
    <property type="molecule type" value="Genomic_DNA"/>
</dbReference>
<dbReference type="Pfam" id="PF02534">
    <property type="entry name" value="T4SS-DNA_transf"/>
    <property type="match status" value="1"/>
</dbReference>
<keyword evidence="3" id="KW-1003">Cell membrane</keyword>
<keyword evidence="9" id="KW-1185">Reference proteome</keyword>
<dbReference type="RefSeq" id="WP_092093202.1">
    <property type="nucleotide sequence ID" value="NZ_FOQE01000032.1"/>
</dbReference>
<evidence type="ECO:0000256" key="3">
    <source>
        <dbReference type="ARBA" id="ARBA00022475"/>
    </source>
</evidence>
<proteinExistence type="inferred from homology"/>
<name>A0A1I3DAH8_9LACT</name>
<dbReference type="AlphaFoldDB" id="A0A1I3DAH8"/>
<comment type="similarity">
    <text evidence="2">Belongs to the VirD4/TraG family.</text>
</comment>
<evidence type="ECO:0000256" key="5">
    <source>
        <dbReference type="ARBA" id="ARBA00022989"/>
    </source>
</evidence>
<keyword evidence="5" id="KW-1133">Transmembrane helix</keyword>
<evidence type="ECO:0000256" key="1">
    <source>
        <dbReference type="ARBA" id="ARBA00004651"/>
    </source>
</evidence>
<evidence type="ECO:0000256" key="4">
    <source>
        <dbReference type="ARBA" id="ARBA00022692"/>
    </source>
</evidence>
<feature type="compositionally biased region" description="Polar residues" evidence="7">
    <location>
        <begin position="378"/>
        <end position="391"/>
    </location>
</feature>
<feature type="compositionally biased region" description="Acidic residues" evidence="7">
    <location>
        <begin position="508"/>
        <end position="519"/>
    </location>
</feature>
<comment type="subcellular location">
    <subcellularLocation>
        <location evidence="1">Cell membrane</location>
        <topology evidence="1">Multi-pass membrane protein</topology>
    </subcellularLocation>
</comment>
<dbReference type="InterPro" id="IPR003688">
    <property type="entry name" value="TraG/VirD4"/>
</dbReference>
<evidence type="ECO:0000256" key="7">
    <source>
        <dbReference type="SAM" id="MobiDB-lite"/>
    </source>
</evidence>
<feature type="compositionally biased region" description="Basic and acidic residues" evidence="7">
    <location>
        <begin position="462"/>
        <end position="499"/>
    </location>
</feature>
<dbReference type="GO" id="GO:0005886">
    <property type="term" value="C:plasma membrane"/>
    <property type="evidence" value="ECO:0007669"/>
    <property type="project" value="UniProtKB-SubCell"/>
</dbReference>
<evidence type="ECO:0000313" key="9">
    <source>
        <dbReference type="Proteomes" id="UP000198668"/>
    </source>
</evidence>
<keyword evidence="4" id="KW-0812">Transmembrane</keyword>
<feature type="region of interest" description="Disordered" evidence="7">
    <location>
        <begin position="368"/>
        <end position="394"/>
    </location>
</feature>
<dbReference type="InterPro" id="IPR027417">
    <property type="entry name" value="P-loop_NTPase"/>
</dbReference>
<dbReference type="PANTHER" id="PTHR37937:SF1">
    <property type="entry name" value="CONJUGATIVE TRANSFER: DNA TRANSPORT"/>
    <property type="match status" value="1"/>
</dbReference>
<dbReference type="Gene3D" id="3.40.50.300">
    <property type="entry name" value="P-loop containing nucleotide triphosphate hydrolases"/>
    <property type="match status" value="1"/>
</dbReference>
<dbReference type="CDD" id="cd01127">
    <property type="entry name" value="TrwB_TraG_TraD_VirD4"/>
    <property type="match status" value="1"/>
</dbReference>
<dbReference type="OrthoDB" id="9766496at2"/>
<dbReference type="PANTHER" id="PTHR37937">
    <property type="entry name" value="CONJUGATIVE TRANSFER: DNA TRANSPORT"/>
    <property type="match status" value="1"/>
</dbReference>
<dbReference type="InterPro" id="IPR051539">
    <property type="entry name" value="T4SS-coupling_protein"/>
</dbReference>
<dbReference type="SUPFAM" id="SSF52540">
    <property type="entry name" value="P-loop containing nucleoside triphosphate hydrolases"/>
    <property type="match status" value="1"/>
</dbReference>
<evidence type="ECO:0000256" key="6">
    <source>
        <dbReference type="ARBA" id="ARBA00023136"/>
    </source>
</evidence>
<feature type="region of interest" description="Disordered" evidence="7">
    <location>
        <begin position="462"/>
        <end position="519"/>
    </location>
</feature>
<protein>
    <submittedName>
        <fullName evidence="8">Type IV secretion system protein VirD4</fullName>
    </submittedName>
</protein>
<reference evidence="8 9" key="1">
    <citation type="submission" date="2016-10" db="EMBL/GenBank/DDBJ databases">
        <authorList>
            <person name="de Groot N.N."/>
        </authorList>
    </citation>
    <scope>NUCLEOTIDE SEQUENCE [LARGE SCALE GENOMIC DNA]</scope>
    <source>
        <strain evidence="8 9">DSM 27630</strain>
    </source>
</reference>
<dbReference type="Proteomes" id="UP000198668">
    <property type="component" value="Unassembled WGS sequence"/>
</dbReference>
<sequence>MTGTILGKLKSDYIIQPTESKPNRNIMVVGGPGSYKTQGFVITNVLNETKNSIVVTDPKGEVYENTADFKERQGYDVHVLNFSKMEHSDRYNPIDYVNSDVNATNVATKIVDSSNKDGKKDVWYYSQRSLLSALILYVKYELEPKNRNMAGLVNFLQEKNESDTDDEESDLDKAFSVLELNHPARKLYELGYKKSRGDMKGSIIVSLLTSISDYINNTVAEFTSFSDFNLQDIGKKKTMLYVIIPVMDTSWEGLTNIFFSQLFDQLYELASNHHSKLPVPVNFILDEFVNLGKFTNYEEFLATCRGYGIGVSTIIQTLTQLQDKYNKEKAESILGNCSIQICMNAANNTTAKYFSDLLGKATVKVATSNKSASKNSKQEGSSTSHSDNESYTARDLMTAGEVKSMADDTELIIFANRPPMKVKKAYQFELFPKPERLLNQTEYEKNTNPAQIERLNEKQAEFEREHIEREENKKNRLAEKAKEKEEKEHAKKERRKQEAMEQTMAEFSDGESDFSAFEE</sequence>
<evidence type="ECO:0000313" key="8">
    <source>
        <dbReference type="EMBL" id="SFH83713.1"/>
    </source>
</evidence>
<gene>
    <name evidence="8" type="ORF">SAMN04489868_13220</name>
</gene>
<organism evidence="8 9">
    <name type="scientific">Pisciglobus halotolerans</name>
    <dbReference type="NCBI Taxonomy" id="745365"/>
    <lineage>
        <taxon>Bacteria</taxon>
        <taxon>Bacillati</taxon>
        <taxon>Bacillota</taxon>
        <taxon>Bacilli</taxon>
        <taxon>Lactobacillales</taxon>
        <taxon>Carnobacteriaceae</taxon>
    </lineage>
</organism>
<evidence type="ECO:0000256" key="2">
    <source>
        <dbReference type="ARBA" id="ARBA00008806"/>
    </source>
</evidence>
<accession>A0A1I3DAH8</accession>